<name>A0ABM9C8P8_9BACL</name>
<gene>
    <name evidence="1" type="ORF">PAECIP111893_02394</name>
</gene>
<evidence type="ECO:0000313" key="2">
    <source>
        <dbReference type="Proteomes" id="UP000838686"/>
    </source>
</evidence>
<accession>A0ABM9C8P8</accession>
<dbReference type="Proteomes" id="UP000838686">
    <property type="component" value="Unassembled WGS sequence"/>
</dbReference>
<proteinExistence type="predicted"/>
<comment type="caution">
    <text evidence="1">The sequence shown here is derived from an EMBL/GenBank/DDBJ whole genome shotgun (WGS) entry which is preliminary data.</text>
</comment>
<protein>
    <submittedName>
        <fullName evidence="1">Uncharacterized protein</fullName>
    </submittedName>
</protein>
<reference evidence="1" key="1">
    <citation type="submission" date="2022-01" db="EMBL/GenBank/DDBJ databases">
        <authorList>
            <person name="Criscuolo A."/>
        </authorList>
    </citation>
    <scope>NUCLEOTIDE SEQUENCE</scope>
    <source>
        <strain evidence="1">CIP111893</strain>
    </source>
</reference>
<dbReference type="EMBL" id="CAKMMF010000011">
    <property type="protein sequence ID" value="CAH1205688.1"/>
    <property type="molecule type" value="Genomic_DNA"/>
</dbReference>
<evidence type="ECO:0000313" key="1">
    <source>
        <dbReference type="EMBL" id="CAH1205688.1"/>
    </source>
</evidence>
<organism evidence="1 2">
    <name type="scientific">Paenibacillus plantiphilus</name>
    <dbReference type="NCBI Taxonomy" id="2905650"/>
    <lineage>
        <taxon>Bacteria</taxon>
        <taxon>Bacillati</taxon>
        <taxon>Bacillota</taxon>
        <taxon>Bacilli</taxon>
        <taxon>Bacillales</taxon>
        <taxon>Paenibacillaceae</taxon>
        <taxon>Paenibacillus</taxon>
    </lineage>
</organism>
<sequence length="66" mass="8237">MMRYIKYFLWFMRESYSFMRPHNKLWITLIGITKAHTFAKDMRKWDKLTPEQREAWYLSGDGRMLN</sequence>
<keyword evidence="2" id="KW-1185">Reference proteome</keyword>